<evidence type="ECO:0000256" key="1">
    <source>
        <dbReference type="SAM" id="Phobius"/>
    </source>
</evidence>
<keyword evidence="1" id="KW-0472">Membrane</keyword>
<dbReference type="Pfam" id="PF14378">
    <property type="entry name" value="PAP2_3"/>
    <property type="match status" value="1"/>
</dbReference>
<feature type="transmembrane region" description="Helical" evidence="1">
    <location>
        <begin position="49"/>
        <end position="71"/>
    </location>
</feature>
<protein>
    <submittedName>
        <fullName evidence="3">Membrane-associated phospholipid phosphatase</fullName>
    </submittedName>
</protein>
<gene>
    <name evidence="3" type="ORF">J2W40_000525</name>
</gene>
<dbReference type="Proteomes" id="UP001267638">
    <property type="component" value="Unassembled WGS sequence"/>
</dbReference>
<evidence type="ECO:0000313" key="4">
    <source>
        <dbReference type="Proteomes" id="UP001267638"/>
    </source>
</evidence>
<proteinExistence type="predicted"/>
<feature type="transmembrane region" description="Helical" evidence="1">
    <location>
        <begin position="143"/>
        <end position="162"/>
    </location>
</feature>
<keyword evidence="1" id="KW-1133">Transmembrane helix</keyword>
<dbReference type="InterPro" id="IPR026841">
    <property type="entry name" value="Aur1/Ipt1"/>
</dbReference>
<feature type="domain" description="Inositolphosphotransferase Aur1/Ipt1" evidence="2">
    <location>
        <begin position="116"/>
        <end position="301"/>
    </location>
</feature>
<sequence length="336" mass="35499">MSTIGQPSSSAKDRIVSVTPSAAYRVGWLSVLGAIPIAVSVLLASGMKVVVAGFLPLMATTIFLLATHIFYRHLRPDPRLQLCSGLLAMMIAASLLAAVISHGGLRLRYPWIDGSLAAIDGFMGIDTPALALALALDPLWGKLLNIAYVSSFPAAFLTALALGARDKDQRAWELAAGFSACIIGASAFAVFFPALGNMVYHGIDMVEGLPSGAGNYHLSAVAYFRDGQNAALDLAQFSGIVTMPSFHMVMALLVPHALRGTGWAGWSATLWSVLITISTIGIGGHYIVDLIAGAGLWACVAWLCLERRGSSIARIRTEKVRSVFDAGMVPNASLQE</sequence>
<dbReference type="EMBL" id="JAVDWV010000002">
    <property type="protein sequence ID" value="MDR7153728.1"/>
    <property type="molecule type" value="Genomic_DNA"/>
</dbReference>
<keyword evidence="4" id="KW-1185">Reference proteome</keyword>
<evidence type="ECO:0000313" key="3">
    <source>
        <dbReference type="EMBL" id="MDR7153728.1"/>
    </source>
</evidence>
<reference evidence="3 4" key="1">
    <citation type="submission" date="2023-07" db="EMBL/GenBank/DDBJ databases">
        <title>Sorghum-associated microbial communities from plants grown in Nebraska, USA.</title>
        <authorList>
            <person name="Schachtman D."/>
        </authorList>
    </citation>
    <scope>NUCLEOTIDE SEQUENCE [LARGE SCALE GENOMIC DNA]</scope>
    <source>
        <strain evidence="3 4">4256</strain>
    </source>
</reference>
<dbReference type="RefSeq" id="WP_310221810.1">
    <property type="nucleotide sequence ID" value="NZ_JAVDWV010000002.1"/>
</dbReference>
<comment type="caution">
    <text evidence="3">The sequence shown here is derived from an EMBL/GenBank/DDBJ whole genome shotgun (WGS) entry which is preliminary data.</text>
</comment>
<feature type="transmembrane region" description="Helical" evidence="1">
    <location>
        <begin position="83"/>
        <end position="105"/>
    </location>
</feature>
<feature type="transmembrane region" description="Helical" evidence="1">
    <location>
        <begin position="261"/>
        <end position="280"/>
    </location>
</feature>
<feature type="transmembrane region" description="Helical" evidence="1">
    <location>
        <begin position="22"/>
        <end position="43"/>
    </location>
</feature>
<evidence type="ECO:0000259" key="2">
    <source>
        <dbReference type="Pfam" id="PF14378"/>
    </source>
</evidence>
<feature type="transmembrane region" description="Helical" evidence="1">
    <location>
        <begin position="286"/>
        <end position="305"/>
    </location>
</feature>
<feature type="transmembrane region" description="Helical" evidence="1">
    <location>
        <begin position="174"/>
        <end position="195"/>
    </location>
</feature>
<keyword evidence="1" id="KW-0812">Transmembrane</keyword>
<feature type="transmembrane region" description="Helical" evidence="1">
    <location>
        <begin position="234"/>
        <end position="254"/>
    </location>
</feature>
<organism evidence="3 4">
    <name type="scientific">Sphingobium xenophagum</name>
    <dbReference type="NCBI Taxonomy" id="121428"/>
    <lineage>
        <taxon>Bacteria</taxon>
        <taxon>Pseudomonadati</taxon>
        <taxon>Pseudomonadota</taxon>
        <taxon>Alphaproteobacteria</taxon>
        <taxon>Sphingomonadales</taxon>
        <taxon>Sphingomonadaceae</taxon>
        <taxon>Sphingobium</taxon>
    </lineage>
</organism>
<name>A0ABU1WWP0_SPHXE</name>
<accession>A0ABU1WWP0</accession>